<sequence>MDEYIISAPNETHYEAIGKFLFQDYLQRERCCVTSGLSAELAERGLEMTSNASGEIIGALQEGFTLIAVDRKDPGTIVGVAINVKAKDDTELDITKYPESRQAIIKFVKQLEEGHDITKECGGEGLYLWMLGVRQIDCGKGIARKLTEKSIELARQQNMSFISSIASCAETVHLFENMGFETKSEMKFQEFFMDDNTPGFPHATSLDKARFTVKIL</sequence>
<comment type="similarity">
    <text evidence="4">Belongs to the acetyltransferase family. AANAT subfamily.</text>
</comment>
<evidence type="ECO:0000256" key="5">
    <source>
        <dbReference type="ARBA" id="ARBA00039114"/>
    </source>
</evidence>
<comment type="catalytic activity">
    <reaction evidence="7">
        <text>serotonin + octadecanoyl-CoA = N-octadecanoyl-serotonin + CoA + H(+)</text>
        <dbReference type="Rhea" id="RHEA:51400"/>
        <dbReference type="ChEBI" id="CHEBI:15378"/>
        <dbReference type="ChEBI" id="CHEBI:57287"/>
        <dbReference type="ChEBI" id="CHEBI:57394"/>
        <dbReference type="ChEBI" id="CHEBI:134065"/>
        <dbReference type="ChEBI" id="CHEBI:350546"/>
    </reaction>
    <physiologicalReaction direction="left-to-right" evidence="7">
        <dbReference type="Rhea" id="RHEA:51401"/>
    </physiologicalReaction>
</comment>
<comment type="catalytic activity">
    <reaction evidence="8">
        <text>serotonin + (5Z,8Z,11Z,14Z)-eicosatetraenoyl-CoA = N-[(5Z,8Z,11Z,14Z)-eicosatetraenoyl]-serotonin + CoA + H(+)</text>
        <dbReference type="Rhea" id="RHEA:51396"/>
        <dbReference type="ChEBI" id="CHEBI:15378"/>
        <dbReference type="ChEBI" id="CHEBI:57287"/>
        <dbReference type="ChEBI" id="CHEBI:57368"/>
        <dbReference type="ChEBI" id="CHEBI:132255"/>
        <dbReference type="ChEBI" id="CHEBI:350546"/>
    </reaction>
    <physiologicalReaction direction="left-to-right" evidence="8">
        <dbReference type="Rhea" id="RHEA:51397"/>
    </physiologicalReaction>
</comment>
<evidence type="ECO:0000256" key="13">
    <source>
        <dbReference type="ARBA" id="ARBA00052491"/>
    </source>
</evidence>
<evidence type="ECO:0000313" key="15">
    <source>
        <dbReference type="Proteomes" id="UP000820818"/>
    </source>
</evidence>
<comment type="catalytic activity">
    <reaction evidence="13">
        <text>serotonin + acetyl-CoA = N-acetylserotonin + CoA + H(+)</text>
        <dbReference type="Rhea" id="RHEA:25217"/>
        <dbReference type="ChEBI" id="CHEBI:15378"/>
        <dbReference type="ChEBI" id="CHEBI:17697"/>
        <dbReference type="ChEBI" id="CHEBI:57287"/>
        <dbReference type="ChEBI" id="CHEBI:57288"/>
        <dbReference type="ChEBI" id="CHEBI:350546"/>
        <dbReference type="EC" id="2.3.1.87"/>
    </reaction>
    <physiologicalReaction direction="left-to-right" evidence="13">
        <dbReference type="Rhea" id="RHEA:25218"/>
    </physiologicalReaction>
</comment>
<comment type="catalytic activity">
    <reaction evidence="6">
        <text>dopamine + (9Z)-octadecenoyl-CoA = N-(9Z-octadecanoyl)-dopamine + CoA + H(+)</text>
        <dbReference type="Rhea" id="RHEA:51380"/>
        <dbReference type="ChEBI" id="CHEBI:15378"/>
        <dbReference type="ChEBI" id="CHEBI:31883"/>
        <dbReference type="ChEBI" id="CHEBI:57287"/>
        <dbReference type="ChEBI" id="CHEBI:57387"/>
        <dbReference type="ChEBI" id="CHEBI:59905"/>
    </reaction>
    <physiologicalReaction direction="left-to-right" evidence="6">
        <dbReference type="Rhea" id="RHEA:51381"/>
    </physiologicalReaction>
</comment>
<keyword evidence="2" id="KW-0012">Acyltransferase</keyword>
<evidence type="ECO:0000256" key="12">
    <source>
        <dbReference type="ARBA" id="ARBA00052335"/>
    </source>
</evidence>
<comment type="catalytic activity">
    <reaction evidence="12">
        <text>dopamine + hexadecanoyl-CoA = N-hexadecanoyl-dopamine + CoA + H(+)</text>
        <dbReference type="Rhea" id="RHEA:51376"/>
        <dbReference type="ChEBI" id="CHEBI:15378"/>
        <dbReference type="ChEBI" id="CHEBI:57287"/>
        <dbReference type="ChEBI" id="CHEBI:57379"/>
        <dbReference type="ChEBI" id="CHEBI:59905"/>
        <dbReference type="ChEBI" id="CHEBI:134058"/>
    </reaction>
    <physiologicalReaction direction="left-to-right" evidence="12">
        <dbReference type="Rhea" id="RHEA:51377"/>
    </physiologicalReaction>
</comment>
<evidence type="ECO:0000256" key="3">
    <source>
        <dbReference type="ARBA" id="ARBA00037926"/>
    </source>
</evidence>
<dbReference type="PANTHER" id="PTHR20905">
    <property type="entry name" value="N-ACETYLTRANSFERASE-RELATED"/>
    <property type="match status" value="1"/>
</dbReference>
<dbReference type="InterPro" id="IPR016181">
    <property type="entry name" value="Acyl_CoA_acyltransferase"/>
</dbReference>
<evidence type="ECO:0000256" key="11">
    <source>
        <dbReference type="ARBA" id="ARBA00052178"/>
    </source>
</evidence>
<keyword evidence="1" id="KW-0808">Transferase</keyword>
<evidence type="ECO:0000256" key="7">
    <source>
        <dbReference type="ARBA" id="ARBA00050849"/>
    </source>
</evidence>
<name>A0AAD5L3I1_9CRUS</name>
<accession>A0AAD5L3I1</accession>
<comment type="catalytic activity">
    <reaction evidence="11">
        <text>serotonin + hexadecanoyl-CoA = N-hexadecanoyl-serotonin + CoA + H(+)</text>
        <dbReference type="Rhea" id="RHEA:51384"/>
        <dbReference type="ChEBI" id="CHEBI:15378"/>
        <dbReference type="ChEBI" id="CHEBI:57287"/>
        <dbReference type="ChEBI" id="CHEBI:57379"/>
        <dbReference type="ChEBI" id="CHEBI:134059"/>
        <dbReference type="ChEBI" id="CHEBI:350546"/>
    </reaction>
    <physiologicalReaction direction="left-to-right" evidence="11">
        <dbReference type="Rhea" id="RHEA:51385"/>
    </physiologicalReaction>
</comment>
<dbReference type="Proteomes" id="UP000820818">
    <property type="component" value="Linkage Group LG1"/>
</dbReference>
<comment type="catalytic activity">
    <reaction evidence="9">
        <text>dopamine + acetyl-CoA = N-acetyldopamine + CoA + H(+)</text>
        <dbReference type="Rhea" id="RHEA:51388"/>
        <dbReference type="ChEBI" id="CHEBI:15378"/>
        <dbReference type="ChEBI" id="CHEBI:57287"/>
        <dbReference type="ChEBI" id="CHEBI:57288"/>
        <dbReference type="ChEBI" id="CHEBI:59905"/>
        <dbReference type="ChEBI" id="CHEBI:125678"/>
    </reaction>
    <physiologicalReaction direction="left-to-right" evidence="9">
        <dbReference type="Rhea" id="RHEA:51389"/>
    </physiologicalReaction>
</comment>
<comment type="pathway">
    <text evidence="3">Aromatic compound metabolism; melatonin biosynthesis; melatonin from serotonin: step 1/2.</text>
</comment>
<evidence type="ECO:0000256" key="4">
    <source>
        <dbReference type="ARBA" id="ARBA00038182"/>
    </source>
</evidence>
<keyword evidence="15" id="KW-1185">Reference proteome</keyword>
<dbReference type="PANTHER" id="PTHR20905:SF1">
    <property type="entry name" value="AT07410P-RELATED"/>
    <property type="match status" value="1"/>
</dbReference>
<evidence type="ECO:0000313" key="14">
    <source>
        <dbReference type="EMBL" id="KAI9564322.1"/>
    </source>
</evidence>
<evidence type="ECO:0000256" key="9">
    <source>
        <dbReference type="ARBA" id="ARBA00051711"/>
    </source>
</evidence>
<evidence type="ECO:0000256" key="6">
    <source>
        <dbReference type="ARBA" id="ARBA00050189"/>
    </source>
</evidence>
<gene>
    <name evidence="14" type="ORF">GHT06_008060</name>
</gene>
<dbReference type="Gene3D" id="3.40.630.30">
    <property type="match status" value="1"/>
</dbReference>
<protein>
    <recommendedName>
        <fullName evidence="5">aralkylamine N-acetyltransferase</fullName>
        <ecNumber evidence="5">2.3.1.87</ecNumber>
    </recommendedName>
</protein>
<organism evidence="14 15">
    <name type="scientific">Daphnia sinensis</name>
    <dbReference type="NCBI Taxonomy" id="1820382"/>
    <lineage>
        <taxon>Eukaryota</taxon>
        <taxon>Metazoa</taxon>
        <taxon>Ecdysozoa</taxon>
        <taxon>Arthropoda</taxon>
        <taxon>Crustacea</taxon>
        <taxon>Branchiopoda</taxon>
        <taxon>Diplostraca</taxon>
        <taxon>Cladocera</taxon>
        <taxon>Anomopoda</taxon>
        <taxon>Daphniidae</taxon>
        <taxon>Daphnia</taxon>
        <taxon>Daphnia similis group</taxon>
    </lineage>
</organism>
<reference evidence="14 15" key="1">
    <citation type="submission" date="2022-05" db="EMBL/GenBank/DDBJ databases">
        <title>A multi-omics perspective on studying reproductive biology in Daphnia sinensis.</title>
        <authorList>
            <person name="Jia J."/>
        </authorList>
    </citation>
    <scope>NUCLEOTIDE SEQUENCE [LARGE SCALE GENOMIC DNA]</scope>
    <source>
        <strain evidence="14 15">WSL</strain>
    </source>
</reference>
<dbReference type="FunFam" id="3.40.630.30:FF:000046">
    <property type="entry name" value="Dopamine N-acetyltransferase"/>
    <property type="match status" value="1"/>
</dbReference>
<proteinExistence type="inferred from homology"/>
<dbReference type="EC" id="2.3.1.87" evidence="5"/>
<evidence type="ECO:0000256" key="2">
    <source>
        <dbReference type="ARBA" id="ARBA00023315"/>
    </source>
</evidence>
<dbReference type="EMBL" id="WJBH02000001">
    <property type="protein sequence ID" value="KAI9564322.1"/>
    <property type="molecule type" value="Genomic_DNA"/>
</dbReference>
<evidence type="ECO:0000256" key="8">
    <source>
        <dbReference type="ARBA" id="ARBA00051284"/>
    </source>
</evidence>
<comment type="catalytic activity">
    <reaction evidence="10">
        <text>serotonin + (9Z)-octadecenoyl-CoA = N-(9Z-octadecenoyl)-serotonin + CoA + H(+)</text>
        <dbReference type="Rhea" id="RHEA:51392"/>
        <dbReference type="ChEBI" id="CHEBI:15378"/>
        <dbReference type="ChEBI" id="CHEBI:57287"/>
        <dbReference type="ChEBI" id="CHEBI:57387"/>
        <dbReference type="ChEBI" id="CHEBI:134064"/>
        <dbReference type="ChEBI" id="CHEBI:350546"/>
    </reaction>
    <physiologicalReaction direction="left-to-right" evidence="10">
        <dbReference type="Rhea" id="RHEA:51393"/>
    </physiologicalReaction>
</comment>
<evidence type="ECO:0000256" key="10">
    <source>
        <dbReference type="ARBA" id="ARBA00051823"/>
    </source>
</evidence>
<evidence type="ECO:0000256" key="1">
    <source>
        <dbReference type="ARBA" id="ARBA00022679"/>
    </source>
</evidence>
<dbReference type="GO" id="GO:0004059">
    <property type="term" value="F:aralkylamine N-acetyltransferase activity"/>
    <property type="evidence" value="ECO:0007669"/>
    <property type="project" value="UniProtKB-EC"/>
</dbReference>
<dbReference type="SUPFAM" id="SSF55729">
    <property type="entry name" value="Acyl-CoA N-acyltransferases (Nat)"/>
    <property type="match status" value="1"/>
</dbReference>
<dbReference type="AlphaFoldDB" id="A0AAD5L3I1"/>
<comment type="caution">
    <text evidence="14">The sequence shown here is derived from an EMBL/GenBank/DDBJ whole genome shotgun (WGS) entry which is preliminary data.</text>
</comment>